<feature type="compositionally biased region" description="Low complexity" evidence="4">
    <location>
        <begin position="263"/>
        <end position="283"/>
    </location>
</feature>
<sequence>MRYWRILLSVFFSLAVAMTVQAQVVPDKVDVLVIDPGHGGKDPGCHGKTTLEKDVVLSVSKKFGKLVQEKYPDVKVVYTRSDDRFIELWRRGQIANDNHADLFVSIHCNAVDNPSAKGTETWLRGSHKDAANLAEVQRENAVIYQEQNHEANYSQSWLDVVTATVHQDAGFENSIYFADELQSLYKSRIPSSPNRGIKQGGLYVLWKSARPSVLTELGFLSNPAEEKFLASEAGQNKVAQCLLDAFSKYKERIDSRVAASLASGDDSSESSVSGKEFGSSSVEAGDSEFRSESSAPDAASSSKIVFKVQIAASSRQLELKPYNFNGLSDLSRSYDASRKLYKYYYSSASSYSQIEKALQKAKKAGYGSAFIVAFEDGRSIAVDKAREKAGR</sequence>
<evidence type="ECO:0000313" key="8">
    <source>
        <dbReference type="Proteomes" id="UP000823612"/>
    </source>
</evidence>
<reference evidence="7" key="1">
    <citation type="submission" date="2020-10" db="EMBL/GenBank/DDBJ databases">
        <authorList>
            <person name="Gilroy R."/>
        </authorList>
    </citation>
    <scope>NUCLEOTIDE SEQUENCE</scope>
    <source>
        <strain evidence="7">2889</strain>
    </source>
</reference>
<dbReference type="Gene3D" id="3.40.630.40">
    <property type="entry name" value="Zn-dependent exopeptidases"/>
    <property type="match status" value="1"/>
</dbReference>
<dbReference type="Proteomes" id="UP000823612">
    <property type="component" value="Unassembled WGS sequence"/>
</dbReference>
<name>A0A9D9H0C2_9BACT</name>
<gene>
    <name evidence="7" type="ORF">IAB08_00065</name>
</gene>
<comment type="caution">
    <text evidence="7">The sequence shown here is derived from an EMBL/GenBank/DDBJ whole genome shotgun (WGS) entry which is preliminary data.</text>
</comment>
<proteinExistence type="predicted"/>
<feature type="chain" id="PRO_5039151136" description="N-acetylmuramoyl-L-alanine amidase" evidence="5">
    <location>
        <begin position="23"/>
        <end position="391"/>
    </location>
</feature>
<evidence type="ECO:0000256" key="2">
    <source>
        <dbReference type="ARBA" id="ARBA00011901"/>
    </source>
</evidence>
<dbReference type="EC" id="3.5.1.28" evidence="2"/>
<keyword evidence="3" id="KW-0378">Hydrolase</keyword>
<accession>A0A9D9H0C2</accession>
<dbReference type="InterPro" id="IPR050695">
    <property type="entry name" value="N-acetylmuramoyl_amidase_3"/>
</dbReference>
<feature type="domain" description="MurNAc-LAA" evidence="6">
    <location>
        <begin position="92"/>
        <end position="247"/>
    </location>
</feature>
<dbReference type="SUPFAM" id="SSF53187">
    <property type="entry name" value="Zn-dependent exopeptidases"/>
    <property type="match status" value="1"/>
</dbReference>
<dbReference type="CDD" id="cd02696">
    <property type="entry name" value="MurNAc-LAA"/>
    <property type="match status" value="1"/>
</dbReference>
<dbReference type="GO" id="GO:0030288">
    <property type="term" value="C:outer membrane-bounded periplasmic space"/>
    <property type="evidence" value="ECO:0007669"/>
    <property type="project" value="TreeGrafter"/>
</dbReference>
<evidence type="ECO:0000259" key="6">
    <source>
        <dbReference type="SMART" id="SM00646"/>
    </source>
</evidence>
<protein>
    <recommendedName>
        <fullName evidence="2">N-acetylmuramoyl-L-alanine amidase</fullName>
        <ecNumber evidence="2">3.5.1.28</ecNumber>
    </recommendedName>
</protein>
<keyword evidence="5" id="KW-0732">Signal</keyword>
<reference evidence="7" key="2">
    <citation type="journal article" date="2021" name="PeerJ">
        <title>Extensive microbial diversity within the chicken gut microbiome revealed by metagenomics and culture.</title>
        <authorList>
            <person name="Gilroy R."/>
            <person name="Ravi A."/>
            <person name="Getino M."/>
            <person name="Pursley I."/>
            <person name="Horton D.L."/>
            <person name="Alikhan N.F."/>
            <person name="Baker D."/>
            <person name="Gharbi K."/>
            <person name="Hall N."/>
            <person name="Watson M."/>
            <person name="Adriaenssens E.M."/>
            <person name="Foster-Nyarko E."/>
            <person name="Jarju S."/>
            <person name="Secka A."/>
            <person name="Antonio M."/>
            <person name="Oren A."/>
            <person name="Chaudhuri R.R."/>
            <person name="La Ragione R."/>
            <person name="Hildebrand F."/>
            <person name="Pallen M.J."/>
        </authorList>
    </citation>
    <scope>NUCLEOTIDE SEQUENCE</scope>
    <source>
        <strain evidence="7">2889</strain>
    </source>
</reference>
<dbReference type="InterPro" id="IPR002508">
    <property type="entry name" value="MurNAc-LAA_cat"/>
</dbReference>
<dbReference type="EMBL" id="JADIMZ010000003">
    <property type="protein sequence ID" value="MBO8431676.1"/>
    <property type="molecule type" value="Genomic_DNA"/>
</dbReference>
<dbReference type="PANTHER" id="PTHR30404">
    <property type="entry name" value="N-ACETYLMURAMOYL-L-ALANINE AMIDASE"/>
    <property type="match status" value="1"/>
</dbReference>
<evidence type="ECO:0000256" key="3">
    <source>
        <dbReference type="ARBA" id="ARBA00022801"/>
    </source>
</evidence>
<dbReference type="Pfam" id="PF01520">
    <property type="entry name" value="Amidase_3"/>
    <property type="match status" value="1"/>
</dbReference>
<dbReference type="GO" id="GO:0008745">
    <property type="term" value="F:N-acetylmuramoyl-L-alanine amidase activity"/>
    <property type="evidence" value="ECO:0007669"/>
    <property type="project" value="UniProtKB-EC"/>
</dbReference>
<dbReference type="FunFam" id="3.40.630.40:FF:000005">
    <property type="entry name" value="N-acetylmuramoyl-L-alanine amidase (AmiA)"/>
    <property type="match status" value="1"/>
</dbReference>
<dbReference type="SMART" id="SM00646">
    <property type="entry name" value="Ami_3"/>
    <property type="match status" value="1"/>
</dbReference>
<evidence type="ECO:0000256" key="1">
    <source>
        <dbReference type="ARBA" id="ARBA00001561"/>
    </source>
</evidence>
<dbReference type="PANTHER" id="PTHR30404:SF0">
    <property type="entry name" value="N-ACETYLMURAMOYL-L-ALANINE AMIDASE AMIC"/>
    <property type="match status" value="1"/>
</dbReference>
<feature type="region of interest" description="Disordered" evidence="4">
    <location>
        <begin position="263"/>
        <end position="295"/>
    </location>
</feature>
<comment type="catalytic activity">
    <reaction evidence="1">
        <text>Hydrolyzes the link between N-acetylmuramoyl residues and L-amino acid residues in certain cell-wall glycopeptides.</text>
        <dbReference type="EC" id="3.5.1.28"/>
    </reaction>
</comment>
<dbReference type="AlphaFoldDB" id="A0A9D9H0C2"/>
<dbReference type="GO" id="GO:0009253">
    <property type="term" value="P:peptidoglycan catabolic process"/>
    <property type="evidence" value="ECO:0007669"/>
    <property type="project" value="InterPro"/>
</dbReference>
<feature type="signal peptide" evidence="5">
    <location>
        <begin position="1"/>
        <end position="22"/>
    </location>
</feature>
<evidence type="ECO:0000256" key="4">
    <source>
        <dbReference type="SAM" id="MobiDB-lite"/>
    </source>
</evidence>
<evidence type="ECO:0000256" key="5">
    <source>
        <dbReference type="SAM" id="SignalP"/>
    </source>
</evidence>
<evidence type="ECO:0000313" key="7">
    <source>
        <dbReference type="EMBL" id="MBO8431676.1"/>
    </source>
</evidence>
<organism evidence="7 8">
    <name type="scientific">Candidatus Pullibacteroides excrementavium</name>
    <dbReference type="NCBI Taxonomy" id="2840905"/>
    <lineage>
        <taxon>Bacteria</taxon>
        <taxon>Pseudomonadati</taxon>
        <taxon>Bacteroidota</taxon>
        <taxon>Bacteroidia</taxon>
        <taxon>Bacteroidales</taxon>
        <taxon>Candidatus Pullibacteroides</taxon>
    </lineage>
</organism>